<name>A0A0L9UYS3_PHAAN</name>
<dbReference type="Proteomes" id="UP000053144">
    <property type="component" value="Chromosome 7"/>
</dbReference>
<feature type="region of interest" description="Disordered" evidence="1">
    <location>
        <begin position="51"/>
        <end position="130"/>
    </location>
</feature>
<organism evidence="2 3">
    <name type="scientific">Phaseolus angularis</name>
    <name type="common">Azuki bean</name>
    <name type="synonym">Vigna angularis</name>
    <dbReference type="NCBI Taxonomy" id="3914"/>
    <lineage>
        <taxon>Eukaryota</taxon>
        <taxon>Viridiplantae</taxon>
        <taxon>Streptophyta</taxon>
        <taxon>Embryophyta</taxon>
        <taxon>Tracheophyta</taxon>
        <taxon>Spermatophyta</taxon>
        <taxon>Magnoliopsida</taxon>
        <taxon>eudicotyledons</taxon>
        <taxon>Gunneridae</taxon>
        <taxon>Pentapetalae</taxon>
        <taxon>rosids</taxon>
        <taxon>fabids</taxon>
        <taxon>Fabales</taxon>
        <taxon>Fabaceae</taxon>
        <taxon>Papilionoideae</taxon>
        <taxon>50 kb inversion clade</taxon>
        <taxon>NPAAA clade</taxon>
        <taxon>indigoferoid/millettioid clade</taxon>
        <taxon>Phaseoleae</taxon>
        <taxon>Vigna</taxon>
    </lineage>
</organism>
<feature type="compositionally biased region" description="Basic and acidic residues" evidence="1">
    <location>
        <begin position="55"/>
        <end position="130"/>
    </location>
</feature>
<gene>
    <name evidence="2" type="ORF">LR48_Vigan07g144100</name>
</gene>
<evidence type="ECO:0000313" key="3">
    <source>
        <dbReference type="Proteomes" id="UP000053144"/>
    </source>
</evidence>
<evidence type="ECO:0000256" key="1">
    <source>
        <dbReference type="SAM" id="MobiDB-lite"/>
    </source>
</evidence>
<dbReference type="EMBL" id="CM003377">
    <property type="protein sequence ID" value="KOM47737.1"/>
    <property type="molecule type" value="Genomic_DNA"/>
</dbReference>
<evidence type="ECO:0000313" key="2">
    <source>
        <dbReference type="EMBL" id="KOM47737.1"/>
    </source>
</evidence>
<reference evidence="3" key="1">
    <citation type="journal article" date="2015" name="Proc. Natl. Acad. Sci. U.S.A.">
        <title>Genome sequencing of adzuki bean (Vigna angularis) provides insight into high starch and low fat accumulation and domestication.</title>
        <authorList>
            <person name="Yang K."/>
            <person name="Tian Z."/>
            <person name="Chen C."/>
            <person name="Luo L."/>
            <person name="Zhao B."/>
            <person name="Wang Z."/>
            <person name="Yu L."/>
            <person name="Li Y."/>
            <person name="Sun Y."/>
            <person name="Li W."/>
            <person name="Chen Y."/>
            <person name="Li Y."/>
            <person name="Zhang Y."/>
            <person name="Ai D."/>
            <person name="Zhao J."/>
            <person name="Shang C."/>
            <person name="Ma Y."/>
            <person name="Wu B."/>
            <person name="Wang M."/>
            <person name="Gao L."/>
            <person name="Sun D."/>
            <person name="Zhang P."/>
            <person name="Guo F."/>
            <person name="Wang W."/>
            <person name="Li Y."/>
            <person name="Wang J."/>
            <person name="Varshney R.K."/>
            <person name="Wang J."/>
            <person name="Ling H.Q."/>
            <person name="Wan P."/>
        </authorList>
    </citation>
    <scope>NUCLEOTIDE SEQUENCE</scope>
    <source>
        <strain evidence="3">cv. Jingnong 6</strain>
    </source>
</reference>
<dbReference type="Gramene" id="KOM47737">
    <property type="protein sequence ID" value="KOM47737"/>
    <property type="gene ID" value="LR48_Vigan07g144100"/>
</dbReference>
<protein>
    <submittedName>
        <fullName evidence="2">Uncharacterized protein</fullName>
    </submittedName>
</protein>
<proteinExistence type="predicted"/>
<dbReference type="AlphaFoldDB" id="A0A0L9UYS3"/>
<sequence>MRRKFVPSSIKRNLELIRDCIDDGKLFLERLNDHGFLRRELEFGARLKGIKDKKRQREIERKEKEERKEEEKREREEIEKREERRKEELRREEERRREEEKKEREEDKRIEEERKEEGKRERQEREKKEKEKGLIRILVPLFVGSVQSSPPFFQKFTNILLFAKTMHVSPFWLRH</sequence>
<accession>A0A0L9UYS3</accession>